<dbReference type="AlphaFoldDB" id="A0A1W1HCZ1"/>
<gene>
    <name evidence="1" type="ORF">MTBBW1_2200018</name>
</gene>
<protein>
    <submittedName>
        <fullName evidence="1">Uncharacterized protein</fullName>
    </submittedName>
</protein>
<keyword evidence="2" id="KW-1185">Reference proteome</keyword>
<name>A0A1W1HCZ1_9BACT</name>
<reference evidence="1 2" key="1">
    <citation type="submission" date="2017-03" db="EMBL/GenBank/DDBJ databases">
        <authorList>
            <person name="Afonso C.L."/>
            <person name="Miller P.J."/>
            <person name="Scott M.A."/>
            <person name="Spackman E."/>
            <person name="Goraichik I."/>
            <person name="Dimitrov K.M."/>
            <person name="Suarez D.L."/>
            <person name="Swayne D.E."/>
        </authorList>
    </citation>
    <scope>NUCLEOTIDE SEQUENCE [LARGE SCALE GENOMIC DNA]</scope>
    <source>
        <strain evidence="1">PRJEB14757</strain>
    </source>
</reference>
<evidence type="ECO:0000313" key="2">
    <source>
        <dbReference type="Proteomes" id="UP000191931"/>
    </source>
</evidence>
<organism evidence="1 2">
    <name type="scientific">Desulfamplus magnetovallimortis</name>
    <dbReference type="NCBI Taxonomy" id="1246637"/>
    <lineage>
        <taxon>Bacteria</taxon>
        <taxon>Pseudomonadati</taxon>
        <taxon>Thermodesulfobacteriota</taxon>
        <taxon>Desulfobacteria</taxon>
        <taxon>Desulfobacterales</taxon>
        <taxon>Desulfobacteraceae</taxon>
        <taxon>Desulfamplus</taxon>
    </lineage>
</organism>
<evidence type="ECO:0000313" key="1">
    <source>
        <dbReference type="EMBL" id="SLM30364.1"/>
    </source>
</evidence>
<dbReference type="RefSeq" id="WP_080808208.1">
    <property type="nucleotide sequence ID" value="NZ_LT828560.1"/>
</dbReference>
<accession>A0A1W1HCZ1</accession>
<sequence>MDNSNAVKITKDLLAPFHFSSLEDAGLNFLYLSSLAKISEYRKDCLLYQKKYGMSYESFKKHIAGKKRDEVFEEEDDLMAWQYVYDALQYWENKVKELDQCF</sequence>
<proteinExistence type="predicted"/>
<dbReference type="OrthoDB" id="1726034at2"/>
<dbReference type="Proteomes" id="UP000191931">
    <property type="component" value="Unassembled WGS sequence"/>
</dbReference>
<dbReference type="EMBL" id="FWEV01000136">
    <property type="protein sequence ID" value="SLM30364.1"/>
    <property type="molecule type" value="Genomic_DNA"/>
</dbReference>